<dbReference type="Gene3D" id="1.20.970.10">
    <property type="entry name" value="Transferase, Pyrimidine Nucleoside Phosphorylase, Chain C"/>
    <property type="match status" value="1"/>
</dbReference>
<feature type="binding site" evidence="4">
    <location>
        <position position="90"/>
    </location>
    <ligand>
        <name>5-phospho-alpha-D-ribose 1-diphosphate</name>
        <dbReference type="ChEBI" id="CHEBI:58017"/>
    </ligand>
</feature>
<feature type="binding site" evidence="4">
    <location>
        <position position="130"/>
    </location>
    <ligand>
        <name>5-phospho-alpha-D-ribose 1-diphosphate</name>
        <dbReference type="ChEBI" id="CHEBI:58017"/>
    </ligand>
</feature>
<feature type="domain" description="Glycosyl transferase family 3 N-terminal" evidence="6">
    <location>
        <begin position="13"/>
        <end position="69"/>
    </location>
</feature>
<comment type="caution">
    <text evidence="7">The sequence shown here is derived from an EMBL/GenBank/DDBJ whole genome shotgun (WGS) entry which is preliminary data.</text>
</comment>
<dbReference type="NCBIfam" id="TIGR01245">
    <property type="entry name" value="trpD"/>
    <property type="match status" value="1"/>
</dbReference>
<feature type="binding site" evidence="4">
    <location>
        <begin position="100"/>
        <end position="103"/>
    </location>
    <ligand>
        <name>5-phospho-alpha-D-ribose 1-diphosphate</name>
        <dbReference type="ChEBI" id="CHEBI:58017"/>
    </ligand>
</feature>
<comment type="pathway">
    <text evidence="4">Amino-acid biosynthesis; L-tryptophan biosynthesis; L-tryptophan from chorismate: step 2/5.</text>
</comment>
<comment type="function">
    <text evidence="4">Catalyzes the transfer of the phosphoribosyl group of 5-phosphorylribose-1-pyrophosphate (PRPP) to anthranilate to yield N-(5'-phosphoribosyl)-anthranilate (PRA).</text>
</comment>
<keyword evidence="4" id="KW-0822">Tryptophan biosynthesis</keyword>
<keyword evidence="4" id="KW-0028">Amino-acid biosynthesis</keyword>
<comment type="subunit">
    <text evidence="4">Homodimer.</text>
</comment>
<keyword evidence="4" id="KW-0057">Aromatic amino acid biosynthesis</keyword>
<dbReference type="SUPFAM" id="SSF47648">
    <property type="entry name" value="Nucleoside phosphorylase/phosphoribosyltransferase N-terminal domain"/>
    <property type="match status" value="1"/>
</dbReference>
<dbReference type="EC" id="2.4.2.18" evidence="4"/>
<dbReference type="HAMAP" id="MF_00211">
    <property type="entry name" value="TrpD"/>
    <property type="match status" value="1"/>
</dbReference>
<comment type="caution">
    <text evidence="4">Lacks conserved residue(s) required for the propagation of feature annotation.</text>
</comment>
<gene>
    <name evidence="4 7" type="primary">trpD</name>
    <name evidence="7" type="ORF">INT08_02095</name>
</gene>
<name>A0ABR9XQ16_9CHLB</name>
<dbReference type="SUPFAM" id="SSF52418">
    <property type="entry name" value="Nucleoside phosphorylase/phosphoribosyltransferase catalytic domain"/>
    <property type="match status" value="1"/>
</dbReference>
<keyword evidence="4" id="KW-0460">Magnesium</keyword>
<dbReference type="InterPro" id="IPR036320">
    <property type="entry name" value="Glycosyl_Trfase_fam3_N_dom_sf"/>
</dbReference>
<dbReference type="InterPro" id="IPR017459">
    <property type="entry name" value="Glycosyl_Trfase_fam3_N_dom"/>
</dbReference>
<comment type="similarity">
    <text evidence="4">Belongs to the anthranilate phosphoribosyltransferase family.</text>
</comment>
<evidence type="ECO:0000256" key="3">
    <source>
        <dbReference type="ARBA" id="ARBA00022723"/>
    </source>
</evidence>
<protein>
    <recommendedName>
        <fullName evidence="4">Anthranilate phosphoribosyltransferase</fullName>
        <ecNumber evidence="4">2.4.2.18</ecNumber>
    </recommendedName>
</protein>
<dbReference type="PANTHER" id="PTHR43285:SF2">
    <property type="entry name" value="ANTHRANILATE PHOSPHORIBOSYLTRANSFERASE"/>
    <property type="match status" value="1"/>
</dbReference>
<keyword evidence="2 4" id="KW-0808">Transferase</keyword>
<evidence type="ECO:0000313" key="8">
    <source>
        <dbReference type="Proteomes" id="UP000619838"/>
    </source>
</evidence>
<comment type="cofactor">
    <cofactor evidence="4">
        <name>Mg(2+)</name>
        <dbReference type="ChEBI" id="CHEBI:18420"/>
    </cofactor>
    <text evidence="4">Binds 2 magnesium ions per monomer.</text>
</comment>
<proteinExistence type="inferred from homology"/>
<dbReference type="Gene3D" id="3.40.1030.10">
    <property type="entry name" value="Nucleoside phosphorylase/phosphoribosyltransferase catalytic domain"/>
    <property type="match status" value="1"/>
</dbReference>
<evidence type="ECO:0000256" key="4">
    <source>
        <dbReference type="HAMAP-Rule" id="MF_00211"/>
    </source>
</evidence>
<dbReference type="Pfam" id="PF00591">
    <property type="entry name" value="Glycos_transf_3"/>
    <property type="match status" value="1"/>
</dbReference>
<feature type="binding site" evidence="4">
    <location>
        <position position="241"/>
    </location>
    <ligand>
        <name>Mg(2+)</name>
        <dbReference type="ChEBI" id="CHEBI:18420"/>
        <label>2</label>
    </ligand>
</feature>
<dbReference type="PANTHER" id="PTHR43285">
    <property type="entry name" value="ANTHRANILATE PHOSPHORIBOSYLTRANSFERASE"/>
    <property type="match status" value="1"/>
</dbReference>
<reference evidence="7 8" key="1">
    <citation type="journal article" date="2020" name="Microorganisms">
        <title>Simultaneous Genome Sequencing of Prosthecochloris ethylica and Desulfuromonas acetoxidans within a Syntrophic Mixture Reveals Unique Pili and Protein Interactions.</title>
        <authorList>
            <person name="Kyndt J.A."/>
            <person name="Van Beeumen J.J."/>
            <person name="Meyer T.E."/>
        </authorList>
    </citation>
    <scope>NUCLEOTIDE SEQUENCE [LARGE SCALE GENOMIC DNA]</scope>
    <source>
        <strain evidence="7 8">N3</strain>
    </source>
</reference>
<keyword evidence="8" id="KW-1185">Reference proteome</keyword>
<evidence type="ECO:0000256" key="1">
    <source>
        <dbReference type="ARBA" id="ARBA00022676"/>
    </source>
</evidence>
<keyword evidence="1 4" id="KW-0328">Glycosyltransferase</keyword>
<dbReference type="GO" id="GO:0004048">
    <property type="term" value="F:anthranilate phosphoribosyltransferase activity"/>
    <property type="evidence" value="ECO:0007669"/>
    <property type="project" value="UniProtKB-EC"/>
</dbReference>
<evidence type="ECO:0000313" key="7">
    <source>
        <dbReference type="EMBL" id="MBF0635977.1"/>
    </source>
</evidence>
<organism evidence="7 8">
    <name type="scientific">Prosthecochloris ethylica</name>
    <dbReference type="NCBI Taxonomy" id="2743976"/>
    <lineage>
        <taxon>Bacteria</taxon>
        <taxon>Pseudomonadati</taxon>
        <taxon>Chlorobiota</taxon>
        <taxon>Chlorobiia</taxon>
        <taxon>Chlorobiales</taxon>
        <taxon>Chlorobiaceae</taxon>
        <taxon>Prosthecochloris</taxon>
    </lineage>
</organism>
<comment type="catalytic activity">
    <reaction evidence="4">
        <text>N-(5-phospho-beta-D-ribosyl)anthranilate + diphosphate = 5-phospho-alpha-D-ribose 1-diphosphate + anthranilate</text>
        <dbReference type="Rhea" id="RHEA:11768"/>
        <dbReference type="ChEBI" id="CHEBI:16567"/>
        <dbReference type="ChEBI" id="CHEBI:18277"/>
        <dbReference type="ChEBI" id="CHEBI:33019"/>
        <dbReference type="ChEBI" id="CHEBI:58017"/>
        <dbReference type="EC" id="2.4.2.18"/>
    </reaction>
</comment>
<evidence type="ECO:0000259" key="5">
    <source>
        <dbReference type="Pfam" id="PF00591"/>
    </source>
</evidence>
<evidence type="ECO:0000256" key="2">
    <source>
        <dbReference type="ARBA" id="ARBA00022679"/>
    </source>
</evidence>
<sequence>MNREQQLREFGRLISALSAGHVMSREESFEAYRQVILDLQPELQQGAFLSAHFMRNPTIEELSGAWDALDTFDTAKVRAAIDGPVCDIVGTGSDPLKTLNCSSPAALIAAGCGLAVAKKGARLVTGVSGASDIFECLGIDLDAPLEQAEQALNGAGICYLPGEAFLKSGWARLIESMRFTTAFNILGPLTRPCHENNCAVIGAYAPDVSDKMVSILREIGMPRALSPYGQVNGLDASRGIDEFSPCGPTRVVELLDGEIGHYELSPSDFGIREWRFDDIRSLGTARENADAVLDVLRGRYDGPVADFFCINAAAALYCSGLADDYRSATLMARESVASGEAMRKLEALQEYQGSACCEPG</sequence>
<feature type="binding site" evidence="4">
    <location>
        <position position="90"/>
    </location>
    <ligand>
        <name>anthranilate</name>
        <dbReference type="ChEBI" id="CHEBI:16567"/>
        <label>1</label>
    </ligand>
</feature>
<dbReference type="Proteomes" id="UP000619838">
    <property type="component" value="Unassembled WGS sequence"/>
</dbReference>
<dbReference type="Pfam" id="PF02885">
    <property type="entry name" value="Glycos_trans_3N"/>
    <property type="match status" value="1"/>
</dbReference>
<dbReference type="InterPro" id="IPR005940">
    <property type="entry name" value="Anthranilate_Pribosyl_Tfrase"/>
</dbReference>
<feature type="domain" description="Glycosyl transferase family 3" evidence="5">
    <location>
        <begin position="84"/>
        <end position="341"/>
    </location>
</feature>
<dbReference type="RefSeq" id="WP_175187096.1">
    <property type="nucleotide sequence ID" value="NZ_JABVZQ010000004.1"/>
</dbReference>
<feature type="binding site" evidence="4">
    <location>
        <position position="98"/>
    </location>
    <ligand>
        <name>5-phospho-alpha-D-ribose 1-diphosphate</name>
        <dbReference type="ChEBI" id="CHEBI:58017"/>
    </ligand>
</feature>
<dbReference type="EMBL" id="JADGII010000002">
    <property type="protein sequence ID" value="MBF0635977.1"/>
    <property type="molecule type" value="Genomic_DNA"/>
</dbReference>
<evidence type="ECO:0000259" key="6">
    <source>
        <dbReference type="Pfam" id="PF02885"/>
    </source>
</evidence>
<accession>A0ABR9XQ16</accession>
<keyword evidence="3 4" id="KW-0479">Metal-binding</keyword>
<feature type="binding site" evidence="4">
    <location>
        <position position="242"/>
    </location>
    <ligand>
        <name>Mg(2+)</name>
        <dbReference type="ChEBI" id="CHEBI:18420"/>
        <label>1</label>
    </ligand>
</feature>
<dbReference type="InterPro" id="IPR035902">
    <property type="entry name" value="Nuc_phospho_transferase"/>
</dbReference>
<feature type="binding site" evidence="4">
    <location>
        <position position="102"/>
    </location>
    <ligand>
        <name>Mg(2+)</name>
        <dbReference type="ChEBI" id="CHEBI:18420"/>
        <label>1</label>
    </ligand>
</feature>
<dbReference type="InterPro" id="IPR000312">
    <property type="entry name" value="Glycosyl_Trfase_fam3"/>
</dbReference>
<feature type="binding site" evidence="4">
    <location>
        <position position="242"/>
    </location>
    <ligand>
        <name>Mg(2+)</name>
        <dbReference type="ChEBI" id="CHEBI:18420"/>
        <label>2</label>
    </ligand>
</feature>
<feature type="binding site" evidence="4">
    <location>
        <begin position="118"/>
        <end position="126"/>
    </location>
    <ligand>
        <name>5-phospho-alpha-D-ribose 1-diphosphate</name>
        <dbReference type="ChEBI" id="CHEBI:58017"/>
    </ligand>
</feature>